<dbReference type="GO" id="GO:0046872">
    <property type="term" value="F:metal ion binding"/>
    <property type="evidence" value="ECO:0007669"/>
    <property type="project" value="UniProtKB-KW"/>
</dbReference>
<feature type="region of interest" description="Disordered" evidence="13">
    <location>
        <begin position="267"/>
        <end position="293"/>
    </location>
</feature>
<keyword evidence="6 12" id="KW-0408">Iron</keyword>
<dbReference type="NCBIfam" id="TIGR00510">
    <property type="entry name" value="lipA"/>
    <property type="match status" value="1"/>
</dbReference>
<evidence type="ECO:0000256" key="13">
    <source>
        <dbReference type="SAM" id="MobiDB-lite"/>
    </source>
</evidence>
<evidence type="ECO:0000256" key="1">
    <source>
        <dbReference type="ARBA" id="ARBA00004821"/>
    </source>
</evidence>
<dbReference type="AlphaFoldDB" id="A0A6J4IVN7"/>
<comment type="cofactor">
    <cofactor evidence="12">
        <name>[4Fe-4S] cluster</name>
        <dbReference type="ChEBI" id="CHEBI:49883"/>
    </cofactor>
    <text evidence="12">Binds 2 [4Fe-4S] clusters per subunit. One cluster is coordinated with 3 cysteines and an exchangeable S-adenosyl-L-methionine.</text>
</comment>
<dbReference type="GO" id="GO:0005737">
    <property type="term" value="C:cytoplasm"/>
    <property type="evidence" value="ECO:0007669"/>
    <property type="project" value="UniProtKB-SubCell"/>
</dbReference>
<keyword evidence="8 11" id="KW-0012">Acyltransferase</keyword>
<dbReference type="PROSITE" id="PS51733">
    <property type="entry name" value="BPL_LPL_CATALYTIC"/>
    <property type="match status" value="1"/>
</dbReference>
<dbReference type="NCBIfam" id="NF010925">
    <property type="entry name" value="PRK14345.1"/>
    <property type="match status" value="1"/>
</dbReference>
<comment type="function">
    <text evidence="9 11">Catalyzes the transfer of endogenously produced octanoic acid from octanoyl-acyl-carrier-protein onto the lipoyl domains of lipoate-dependent enzymes. Lipoyl-ACP can also act as a substrate although octanoyl-ACP is likely to be the physiological substrate.</text>
</comment>
<dbReference type="EC" id="2.8.1.8" evidence="12"/>
<comment type="similarity">
    <text evidence="12">Belongs to the radical SAM superfamily. Lipoyl synthase family.</text>
</comment>
<dbReference type="GO" id="GO:0033819">
    <property type="term" value="F:lipoyl(octanoyl) transferase activity"/>
    <property type="evidence" value="ECO:0007669"/>
    <property type="project" value="UniProtKB-EC"/>
</dbReference>
<comment type="miscellaneous">
    <text evidence="11">In the reaction, the free carboxyl group of octanoic acid is attached via an amide linkage to the epsilon-amino group of a specific lysine residue of lipoyl domains of lipoate-dependent enzymes.</text>
</comment>
<comment type="function">
    <text evidence="12">Catalyzes the radical-mediated insertion of two sulfur atoms into the C-6 and C-8 positions of the octanoyl moiety bound to the lipoyl domains of lipoate-dependent enzymes, thereby converting the octanoylated domains into lipoylated derivatives.</text>
</comment>
<dbReference type="NCBIfam" id="NF009544">
    <property type="entry name" value="PRK12928.1"/>
    <property type="match status" value="1"/>
</dbReference>
<evidence type="ECO:0000256" key="4">
    <source>
        <dbReference type="ARBA" id="ARBA00022691"/>
    </source>
</evidence>
<feature type="binding site" evidence="12">
    <location>
        <position position="348"/>
    </location>
    <ligand>
        <name>[4Fe-4S] cluster</name>
        <dbReference type="ChEBI" id="CHEBI:49883"/>
        <label>1</label>
    </ligand>
</feature>
<dbReference type="EC" id="2.3.1.181" evidence="11"/>
<comment type="subcellular location">
    <subcellularLocation>
        <location evidence="11">Cytoplasm</location>
    </subcellularLocation>
</comment>
<dbReference type="InterPro" id="IPR006638">
    <property type="entry name" value="Elp3/MiaA/NifB-like_rSAM"/>
</dbReference>
<dbReference type="PROSITE" id="PS51918">
    <property type="entry name" value="RADICAL_SAM"/>
    <property type="match status" value="1"/>
</dbReference>
<feature type="site" description="Lowers pKa of active site Cys" evidence="11">
    <location>
        <position position="160"/>
    </location>
</feature>
<dbReference type="GO" id="GO:0051539">
    <property type="term" value="F:4 iron, 4 sulfur cluster binding"/>
    <property type="evidence" value="ECO:0007669"/>
    <property type="project" value="UniProtKB-UniRule"/>
</dbReference>
<evidence type="ECO:0000256" key="6">
    <source>
        <dbReference type="ARBA" id="ARBA00023004"/>
    </source>
</evidence>
<dbReference type="SMART" id="SM00729">
    <property type="entry name" value="Elp3"/>
    <property type="match status" value="1"/>
</dbReference>
<dbReference type="CDD" id="cd01335">
    <property type="entry name" value="Radical_SAM"/>
    <property type="match status" value="1"/>
</dbReference>
<keyword evidence="5 12" id="KW-0479">Metal-binding</keyword>
<dbReference type="CDD" id="cd16444">
    <property type="entry name" value="LipB"/>
    <property type="match status" value="1"/>
</dbReference>
<feature type="domain" description="BPL/LPL catalytic" evidence="14">
    <location>
        <begin position="44"/>
        <end position="232"/>
    </location>
</feature>
<dbReference type="SFLD" id="SFLDF00271">
    <property type="entry name" value="lipoyl_synthase"/>
    <property type="match status" value="1"/>
</dbReference>
<keyword evidence="7 12" id="KW-0411">Iron-sulfur</keyword>
<evidence type="ECO:0000256" key="8">
    <source>
        <dbReference type="ARBA" id="ARBA00023315"/>
    </source>
</evidence>
<keyword evidence="11" id="KW-0963">Cytoplasm</keyword>
<dbReference type="SUPFAM" id="SSF102114">
    <property type="entry name" value="Radical SAM enzymes"/>
    <property type="match status" value="1"/>
</dbReference>
<feature type="domain" description="Radical SAM core" evidence="15">
    <location>
        <begin position="360"/>
        <end position="574"/>
    </location>
</feature>
<dbReference type="InterPro" id="IPR007197">
    <property type="entry name" value="rSAM"/>
</dbReference>
<dbReference type="SUPFAM" id="SSF55681">
    <property type="entry name" value="Class II aaRS and biotin synthetases"/>
    <property type="match status" value="1"/>
</dbReference>
<dbReference type="InterPro" id="IPR000544">
    <property type="entry name" value="Octanoyltransferase"/>
</dbReference>
<dbReference type="EMBL" id="CADCSY010000127">
    <property type="protein sequence ID" value="CAA9261570.1"/>
    <property type="molecule type" value="Genomic_DNA"/>
</dbReference>
<feature type="binding site" evidence="11">
    <location>
        <begin position="176"/>
        <end position="178"/>
    </location>
    <ligand>
        <name>substrate</name>
    </ligand>
</feature>
<dbReference type="UniPathway" id="UPA00538">
    <property type="reaction ID" value="UER00592"/>
</dbReference>
<evidence type="ECO:0000256" key="5">
    <source>
        <dbReference type="ARBA" id="ARBA00022723"/>
    </source>
</evidence>
<organism evidence="16">
    <name type="scientific">uncultured Acidimicrobiales bacterium</name>
    <dbReference type="NCBI Taxonomy" id="310071"/>
    <lineage>
        <taxon>Bacteria</taxon>
        <taxon>Bacillati</taxon>
        <taxon>Actinomycetota</taxon>
        <taxon>Acidimicrobiia</taxon>
        <taxon>Acidimicrobiales</taxon>
        <taxon>environmental samples</taxon>
    </lineage>
</organism>
<evidence type="ECO:0000256" key="11">
    <source>
        <dbReference type="HAMAP-Rule" id="MF_00013"/>
    </source>
</evidence>
<dbReference type="Gene3D" id="3.20.20.70">
    <property type="entry name" value="Aldolase class I"/>
    <property type="match status" value="1"/>
</dbReference>
<dbReference type="NCBIfam" id="TIGR00214">
    <property type="entry name" value="lipB"/>
    <property type="match status" value="1"/>
</dbReference>
<evidence type="ECO:0000256" key="12">
    <source>
        <dbReference type="HAMAP-Rule" id="MF_00206"/>
    </source>
</evidence>
<dbReference type="HAMAP" id="MF_00206">
    <property type="entry name" value="Lipoyl_synth"/>
    <property type="match status" value="1"/>
</dbReference>
<accession>A0A6J4IVN7</accession>
<dbReference type="InterPro" id="IPR013785">
    <property type="entry name" value="Aldolase_TIM"/>
</dbReference>
<feature type="binding site" evidence="11">
    <location>
        <begin position="163"/>
        <end position="165"/>
    </location>
    <ligand>
        <name>substrate</name>
    </ligand>
</feature>
<evidence type="ECO:0000259" key="14">
    <source>
        <dbReference type="PROSITE" id="PS51733"/>
    </source>
</evidence>
<dbReference type="Pfam" id="PF04055">
    <property type="entry name" value="Radical_SAM"/>
    <property type="match status" value="1"/>
</dbReference>
<dbReference type="InterPro" id="IPR045864">
    <property type="entry name" value="aa-tRNA-synth_II/BPL/LPL"/>
</dbReference>
<evidence type="ECO:0000256" key="7">
    <source>
        <dbReference type="ARBA" id="ARBA00023014"/>
    </source>
</evidence>
<name>A0A6J4IVN7_9ACTN</name>
<evidence type="ECO:0000259" key="15">
    <source>
        <dbReference type="PROSITE" id="PS51918"/>
    </source>
</evidence>
<dbReference type="InterPro" id="IPR004143">
    <property type="entry name" value="BPL_LPL_catalytic"/>
</dbReference>
<dbReference type="PROSITE" id="PS01313">
    <property type="entry name" value="LIPB"/>
    <property type="match status" value="1"/>
</dbReference>
<comment type="pathway">
    <text evidence="12">Protein modification; protein lipoylation via endogenous pathway; protein N(6)-(lipoyl)lysine from octanoyl-[acyl-carrier-protein]: step 2/2.</text>
</comment>
<feature type="active site" description="Acyl-thioester intermediate" evidence="11">
    <location>
        <position position="194"/>
    </location>
</feature>
<dbReference type="Pfam" id="PF16881">
    <property type="entry name" value="LIAS_N"/>
    <property type="match status" value="1"/>
</dbReference>
<feature type="binding site" evidence="12">
    <location>
        <position position="353"/>
    </location>
    <ligand>
        <name>[4Fe-4S] cluster</name>
        <dbReference type="ChEBI" id="CHEBI:49883"/>
        <label>1</label>
    </ligand>
</feature>
<evidence type="ECO:0000256" key="10">
    <source>
        <dbReference type="ARBA" id="ARBA00047326"/>
    </source>
</evidence>
<dbReference type="PANTHER" id="PTHR10949">
    <property type="entry name" value="LIPOYL SYNTHASE"/>
    <property type="match status" value="1"/>
</dbReference>
<dbReference type="InterPro" id="IPR003698">
    <property type="entry name" value="Lipoyl_synth"/>
</dbReference>
<feature type="binding site" evidence="12">
    <location>
        <position position="359"/>
    </location>
    <ligand>
        <name>[4Fe-4S] cluster</name>
        <dbReference type="ChEBI" id="CHEBI:49883"/>
        <label>1</label>
    </ligand>
</feature>
<feature type="binding site" evidence="12">
    <location>
        <position position="381"/>
    </location>
    <ligand>
        <name>[4Fe-4S] cluster</name>
        <dbReference type="ChEBI" id="CHEBI:49883"/>
        <label>2</label>
        <note>4Fe-4S-S-AdoMet</note>
    </ligand>
</feature>
<dbReference type="GO" id="GO:0016992">
    <property type="term" value="F:lipoate synthase activity"/>
    <property type="evidence" value="ECO:0007669"/>
    <property type="project" value="UniProtKB-UniRule"/>
</dbReference>
<comment type="catalytic activity">
    <reaction evidence="11">
        <text>octanoyl-[ACP] + L-lysyl-[protein] = N(6)-octanoyl-L-lysyl-[protein] + holo-[ACP] + H(+)</text>
        <dbReference type="Rhea" id="RHEA:17665"/>
        <dbReference type="Rhea" id="RHEA-COMP:9636"/>
        <dbReference type="Rhea" id="RHEA-COMP:9685"/>
        <dbReference type="Rhea" id="RHEA-COMP:9752"/>
        <dbReference type="Rhea" id="RHEA-COMP:9928"/>
        <dbReference type="ChEBI" id="CHEBI:15378"/>
        <dbReference type="ChEBI" id="CHEBI:29969"/>
        <dbReference type="ChEBI" id="CHEBI:64479"/>
        <dbReference type="ChEBI" id="CHEBI:78463"/>
        <dbReference type="ChEBI" id="CHEBI:78809"/>
        <dbReference type="EC" id="2.3.1.181"/>
    </reaction>
</comment>
<dbReference type="InterPro" id="IPR031691">
    <property type="entry name" value="LIAS_N"/>
</dbReference>
<dbReference type="NCBIfam" id="NF004019">
    <property type="entry name" value="PRK05481.1"/>
    <property type="match status" value="1"/>
</dbReference>
<gene>
    <name evidence="12" type="primary">lipA</name>
    <name evidence="11" type="synonym">lipB</name>
    <name evidence="16" type="ORF">AVDCRST_MAG20-2735</name>
</gene>
<proteinExistence type="inferred from homology"/>
<protein>
    <recommendedName>
        <fullName evidence="11 12">Multifunctional fusion protein</fullName>
    </recommendedName>
    <domain>
        <recommendedName>
            <fullName evidence="12">Lipoyl synthase</fullName>
            <ecNumber evidence="12">2.8.1.8</ecNumber>
        </recommendedName>
        <alternativeName>
            <fullName evidence="12">Lip-syn</fullName>
        </alternativeName>
        <alternativeName>
            <fullName evidence="12">Lipoate synthase</fullName>
        </alternativeName>
        <alternativeName>
            <fullName evidence="12">Lipoic acid synthase</fullName>
        </alternativeName>
        <alternativeName>
            <fullName evidence="12">Sulfur insertion protein LipA</fullName>
            <shortName evidence="12">LS</shortName>
        </alternativeName>
    </domain>
    <domain>
        <recommendedName>
            <fullName evidence="11">Octanoyltransferase</fullName>
            <ecNumber evidence="11">2.3.1.181</ecNumber>
        </recommendedName>
        <alternativeName>
            <fullName evidence="11">Lipoate-protein ligase B</fullName>
        </alternativeName>
        <alternativeName>
            <fullName evidence="11">Lipoyl/octanoyl transferase</fullName>
        </alternativeName>
        <alternativeName>
            <fullName evidence="11">Octanoyl-[acyl-carrier-protein]-protein N-octanoyltransferase</fullName>
        </alternativeName>
    </domain>
</protein>
<dbReference type="SFLD" id="SFLDS00029">
    <property type="entry name" value="Radical_SAM"/>
    <property type="match status" value="1"/>
</dbReference>
<reference evidence="16" key="1">
    <citation type="submission" date="2020-02" db="EMBL/GenBank/DDBJ databases">
        <authorList>
            <person name="Meier V. D."/>
        </authorList>
    </citation>
    <scope>NUCLEOTIDE SEQUENCE</scope>
    <source>
        <strain evidence="16">AVDCRST_MAG20</strain>
    </source>
</reference>
<comment type="similarity">
    <text evidence="11">Belongs to the LipB family.</text>
</comment>
<dbReference type="InterPro" id="IPR020605">
    <property type="entry name" value="Octanoyltransferase_CS"/>
</dbReference>
<sequence length="604" mass="63032">MSERSERGPSGPARGGERGPLHVRWLGRVPYRDAHALQHGLFRRGRDDHLLLLEHPHVYTLGIRADLGNVLVPAASVGAELVRTDRGGDVTYHGPGQLVGYPVLDVPGKRGGGMADTAAYVCGVEQLVIDVLADLGLPGAGRLRGFPGVWIEADGPAPRKICAIGVRLSRGRSMHGFALNVDPDLSMFGHIVPCGIADKAVTSLAAEGVASSMAEVVDAVVARAALRWGAGRVERQDAPWRHSDADLAAFSRGLGPGDIVVQTAAGPDRAAPDMSSTGPARGASAGAGVGTSPATPVRLGRRLAQAGVQEGLAIATRKPAWLRAPVQLGPDYLRLKRTMRDLDLVTVCEEAGCPNTSECWADGTATFMINGERCTRACGFCLVDTRHPVPLAADEPERVAEAVARMGLGHAVVTAVARDDLADGGAGAFAATVAAIRRRTPGCAVEVLISDCKGDPASLQLVFDARPDVVNHNLETVLRLQRAVRPSASYARSLAVLARSCEAGLTTKSGLIVGMGETDEEVEGALADLAGVGVDIVTIGQYLRPTTNHLPVARWVEPATFARFADVGRALGIGHVESSPLTRSSYHARQSVDALGAGAAASTA</sequence>
<dbReference type="SFLD" id="SFLDG01058">
    <property type="entry name" value="lipoyl_synthase_like"/>
    <property type="match status" value="1"/>
</dbReference>
<dbReference type="Pfam" id="PF21948">
    <property type="entry name" value="LplA-B_cat"/>
    <property type="match status" value="1"/>
</dbReference>
<feature type="binding site" evidence="12">
    <location>
        <position position="585"/>
    </location>
    <ligand>
        <name>[4Fe-4S] cluster</name>
        <dbReference type="ChEBI" id="CHEBI:49883"/>
        <label>1</label>
    </ligand>
</feature>
<dbReference type="PANTHER" id="PTHR10949:SF0">
    <property type="entry name" value="LIPOYL SYNTHASE, MITOCHONDRIAL"/>
    <property type="match status" value="1"/>
</dbReference>
<dbReference type="Gene3D" id="3.30.930.10">
    <property type="entry name" value="Bira Bifunctional Protein, Domain 2"/>
    <property type="match status" value="1"/>
</dbReference>
<feature type="binding site" evidence="11">
    <location>
        <begin position="86"/>
        <end position="93"/>
    </location>
    <ligand>
        <name>substrate</name>
    </ligand>
</feature>
<comment type="catalytic activity">
    <reaction evidence="10 12">
        <text>[[Fe-S] cluster scaffold protein carrying a second [4Fe-4S](2+) cluster] + N(6)-octanoyl-L-lysyl-[protein] + 2 oxidized [2Fe-2S]-[ferredoxin] + 2 S-adenosyl-L-methionine + 4 H(+) = [[Fe-S] cluster scaffold protein] + N(6)-[(R)-dihydrolipoyl]-L-lysyl-[protein] + 4 Fe(3+) + 2 hydrogen sulfide + 2 5'-deoxyadenosine + 2 L-methionine + 2 reduced [2Fe-2S]-[ferredoxin]</text>
        <dbReference type="Rhea" id="RHEA:16585"/>
        <dbReference type="Rhea" id="RHEA-COMP:9928"/>
        <dbReference type="Rhea" id="RHEA-COMP:10000"/>
        <dbReference type="Rhea" id="RHEA-COMP:10001"/>
        <dbReference type="Rhea" id="RHEA-COMP:10475"/>
        <dbReference type="Rhea" id="RHEA-COMP:14568"/>
        <dbReference type="Rhea" id="RHEA-COMP:14569"/>
        <dbReference type="ChEBI" id="CHEBI:15378"/>
        <dbReference type="ChEBI" id="CHEBI:17319"/>
        <dbReference type="ChEBI" id="CHEBI:29034"/>
        <dbReference type="ChEBI" id="CHEBI:29919"/>
        <dbReference type="ChEBI" id="CHEBI:33722"/>
        <dbReference type="ChEBI" id="CHEBI:33737"/>
        <dbReference type="ChEBI" id="CHEBI:33738"/>
        <dbReference type="ChEBI" id="CHEBI:57844"/>
        <dbReference type="ChEBI" id="CHEBI:59789"/>
        <dbReference type="ChEBI" id="CHEBI:78809"/>
        <dbReference type="ChEBI" id="CHEBI:83100"/>
        <dbReference type="EC" id="2.8.1.8"/>
    </reaction>
</comment>
<evidence type="ECO:0000313" key="16">
    <source>
        <dbReference type="EMBL" id="CAA9261570.1"/>
    </source>
</evidence>
<evidence type="ECO:0000256" key="3">
    <source>
        <dbReference type="ARBA" id="ARBA00022679"/>
    </source>
</evidence>
<comment type="pathway">
    <text evidence="1 11">Protein modification; protein lipoylation via endogenous pathway; protein N(6)-(lipoyl)lysine from octanoyl-[acyl-carrier-protein]: step 1/2.</text>
</comment>
<feature type="binding site" evidence="12">
    <location>
        <position position="374"/>
    </location>
    <ligand>
        <name>[4Fe-4S] cluster</name>
        <dbReference type="ChEBI" id="CHEBI:49883"/>
        <label>2</label>
        <note>4Fe-4S-S-AdoMet</note>
    </ligand>
</feature>
<evidence type="ECO:0000256" key="9">
    <source>
        <dbReference type="ARBA" id="ARBA00024732"/>
    </source>
</evidence>
<feature type="binding site" evidence="12">
    <location>
        <position position="378"/>
    </location>
    <ligand>
        <name>[4Fe-4S] cluster</name>
        <dbReference type="ChEBI" id="CHEBI:49883"/>
        <label>2</label>
        <note>4Fe-4S-S-AdoMet</note>
    </ligand>
</feature>
<dbReference type="HAMAP" id="MF_00013">
    <property type="entry name" value="LipB"/>
    <property type="match status" value="1"/>
</dbReference>
<keyword evidence="2 12" id="KW-0004">4Fe-4S</keyword>
<keyword evidence="3 11" id="KW-0808">Transferase</keyword>
<evidence type="ECO:0000256" key="2">
    <source>
        <dbReference type="ARBA" id="ARBA00022485"/>
    </source>
</evidence>
<dbReference type="InterPro" id="IPR058240">
    <property type="entry name" value="rSAM_sf"/>
</dbReference>
<keyword evidence="4 12" id="KW-0949">S-adenosyl-L-methionine</keyword>
<dbReference type="GO" id="GO:0009249">
    <property type="term" value="P:protein lipoylation"/>
    <property type="evidence" value="ECO:0007669"/>
    <property type="project" value="UniProtKB-UniRule"/>
</dbReference>